<dbReference type="InterPro" id="IPR036452">
    <property type="entry name" value="Ribo_hydro-like"/>
</dbReference>
<comment type="caution">
    <text evidence="4">The sequence shown here is derived from an EMBL/GenBank/DDBJ whole genome shotgun (WGS) entry which is preliminary data.</text>
</comment>
<evidence type="ECO:0000256" key="1">
    <source>
        <dbReference type="ARBA" id="ARBA00009176"/>
    </source>
</evidence>
<dbReference type="PANTHER" id="PTHR46190:SF1">
    <property type="entry name" value="SI:CH211-201H21.5"/>
    <property type="match status" value="1"/>
</dbReference>
<dbReference type="Proteomes" id="UP001608902">
    <property type="component" value="Unassembled WGS sequence"/>
</dbReference>
<dbReference type="EMBL" id="JBGFUD010012807">
    <property type="protein sequence ID" value="MFH4983566.1"/>
    <property type="molecule type" value="Genomic_DNA"/>
</dbReference>
<keyword evidence="2" id="KW-0732">Signal</keyword>
<evidence type="ECO:0000256" key="2">
    <source>
        <dbReference type="SAM" id="SignalP"/>
    </source>
</evidence>
<proteinExistence type="inferred from homology"/>
<feature type="domain" description="Inosine/uridine-preferring nucleoside hydrolase" evidence="3">
    <location>
        <begin position="47"/>
        <end position="137"/>
    </location>
</feature>
<dbReference type="Gene3D" id="3.90.245.10">
    <property type="entry name" value="Ribonucleoside hydrolase-like"/>
    <property type="match status" value="1"/>
</dbReference>
<feature type="chain" id="PRO_5044800784" description="Inosine/uridine-preferring nucleoside hydrolase domain-containing protein" evidence="2">
    <location>
        <begin position="36"/>
        <end position="166"/>
    </location>
</feature>
<dbReference type="PANTHER" id="PTHR46190">
    <property type="entry name" value="SI:CH211-201H21.5-RELATED"/>
    <property type="match status" value="1"/>
</dbReference>
<comment type="similarity">
    <text evidence="1">Belongs to the IUNH family.</text>
</comment>
<organism evidence="4 5">
    <name type="scientific">Gnathostoma spinigerum</name>
    <dbReference type="NCBI Taxonomy" id="75299"/>
    <lineage>
        <taxon>Eukaryota</taxon>
        <taxon>Metazoa</taxon>
        <taxon>Ecdysozoa</taxon>
        <taxon>Nematoda</taxon>
        <taxon>Chromadorea</taxon>
        <taxon>Rhabditida</taxon>
        <taxon>Spirurina</taxon>
        <taxon>Gnathostomatomorpha</taxon>
        <taxon>Gnathostomatoidea</taxon>
        <taxon>Gnathostomatidae</taxon>
        <taxon>Gnathostoma</taxon>
    </lineage>
</organism>
<dbReference type="InterPro" id="IPR052775">
    <property type="entry name" value="IUN_hydrolase"/>
</dbReference>
<reference evidence="4 5" key="1">
    <citation type="submission" date="2024-08" db="EMBL/GenBank/DDBJ databases">
        <title>Gnathostoma spinigerum genome.</title>
        <authorList>
            <person name="Gonzalez-Bertolin B."/>
            <person name="Monzon S."/>
            <person name="Zaballos A."/>
            <person name="Jimenez P."/>
            <person name="Dekumyoy P."/>
            <person name="Varona S."/>
            <person name="Cuesta I."/>
            <person name="Sumanam S."/>
            <person name="Adisakwattana P."/>
            <person name="Gasser R.B."/>
            <person name="Hernandez-Gonzalez A."/>
            <person name="Young N.D."/>
            <person name="Perteguer M.J."/>
        </authorList>
    </citation>
    <scope>NUCLEOTIDE SEQUENCE [LARGE SCALE GENOMIC DNA]</scope>
    <source>
        <strain evidence="4">AL3</strain>
        <tissue evidence="4">Liver</tissue>
    </source>
</reference>
<keyword evidence="5" id="KW-1185">Reference proteome</keyword>
<feature type="signal peptide" evidence="2">
    <location>
        <begin position="1"/>
        <end position="35"/>
    </location>
</feature>
<dbReference type="Pfam" id="PF01156">
    <property type="entry name" value="IU_nuc_hydro"/>
    <property type="match status" value="1"/>
</dbReference>
<name>A0ABD6EW31_9BILA</name>
<gene>
    <name evidence="4" type="ORF">AB6A40_010275</name>
</gene>
<evidence type="ECO:0000313" key="4">
    <source>
        <dbReference type="EMBL" id="MFH4983566.1"/>
    </source>
</evidence>
<dbReference type="SUPFAM" id="SSF53590">
    <property type="entry name" value="Nucleoside hydrolase"/>
    <property type="match status" value="1"/>
</dbReference>
<dbReference type="InterPro" id="IPR001910">
    <property type="entry name" value="Inosine/uridine_hydrolase_dom"/>
</dbReference>
<accession>A0ABD6EW31</accession>
<evidence type="ECO:0000259" key="3">
    <source>
        <dbReference type="Pfam" id="PF01156"/>
    </source>
</evidence>
<evidence type="ECO:0000313" key="5">
    <source>
        <dbReference type="Proteomes" id="UP001608902"/>
    </source>
</evidence>
<dbReference type="AlphaFoldDB" id="A0ABD6EW31"/>
<sequence length="166" mass="18086">MQVKVSWAVSKPPIDLSHLLFILWIASASMHICNAAHQENFARKKQLIIDTDGITDDMRALTLALQTKSVEVVAVTAVSGVVPLEQSVANIRRTLRANHAEHIPIYEGANGPLISTVSGKVEESFLFGKDGLGDVPDAYPEVSYPRRPLLNDETVTVPHSSCDNNS</sequence>
<dbReference type="GO" id="GO:0016799">
    <property type="term" value="F:hydrolase activity, hydrolyzing N-glycosyl compounds"/>
    <property type="evidence" value="ECO:0007669"/>
    <property type="project" value="UniProtKB-ARBA"/>
</dbReference>
<protein>
    <recommendedName>
        <fullName evidence="3">Inosine/uridine-preferring nucleoside hydrolase domain-containing protein</fullName>
    </recommendedName>
</protein>